<organism evidence="1 2">
    <name type="scientific">Leptospira interrogans serovar Canicola</name>
    <dbReference type="NCBI Taxonomy" id="211880"/>
    <lineage>
        <taxon>Bacteria</taxon>
        <taxon>Pseudomonadati</taxon>
        <taxon>Spirochaetota</taxon>
        <taxon>Spirochaetia</taxon>
        <taxon>Leptospirales</taxon>
        <taxon>Leptospiraceae</taxon>
        <taxon>Leptospira</taxon>
    </lineage>
</organism>
<gene>
    <name evidence="1" type="ORF">Lepto782_22795</name>
</gene>
<name>A0AAP9WFB4_LEPIR</name>
<dbReference type="AlphaFoldDB" id="A0AAP9WFB4"/>
<proteinExistence type="predicted"/>
<geneLocation type="plasmid" evidence="1 2">
    <name>p2</name>
</geneLocation>
<keyword evidence="1" id="KW-0614">Plasmid</keyword>
<dbReference type="EMBL" id="CP043887">
    <property type="protein sequence ID" value="QOI45027.1"/>
    <property type="molecule type" value="Genomic_DNA"/>
</dbReference>
<accession>A0AAP9WFB4</accession>
<reference evidence="1" key="1">
    <citation type="submission" date="2019-09" db="EMBL/GenBank/DDBJ databases">
        <title>Comparative Genomics of Leptospira interrogans Reveals Genome Plasticity - A Common Adaptive Strategy for Survival in Various Hosts.</title>
        <authorList>
            <person name="Ramli S.R."/>
            <person name="Bunk B."/>
            <person name="Goris M."/>
            <person name="Bhuju S."/>
            <person name="Jarek M."/>
            <person name="Sproer C."/>
            <person name="Mustakim S."/>
            <person name="Strommenger B."/>
            <person name="Pessler F."/>
        </authorList>
    </citation>
    <scope>NUCLEOTIDE SEQUENCE</scope>
    <source>
        <strain evidence="1">782</strain>
        <plasmid evidence="1">p2</plasmid>
    </source>
</reference>
<dbReference type="Proteomes" id="UP000663124">
    <property type="component" value="Plasmid p2"/>
</dbReference>
<dbReference type="RefSeq" id="WP_000874077.1">
    <property type="nucleotide sequence ID" value="NZ_CP043887.1"/>
</dbReference>
<evidence type="ECO:0000313" key="2">
    <source>
        <dbReference type="Proteomes" id="UP000663124"/>
    </source>
</evidence>
<evidence type="ECO:0000313" key="1">
    <source>
        <dbReference type="EMBL" id="QOI45027.1"/>
    </source>
</evidence>
<sequence>MKYIKKAIIHPSDSGQYSEIEIIKKERKKSTLKKIGAVHIEIDHNALKNITFELSDEEIGKIHYRDNNKIIAKDKFITYK</sequence>
<protein>
    <submittedName>
        <fullName evidence="1">Uncharacterized protein</fullName>
    </submittedName>
</protein>